<evidence type="ECO:0000313" key="4">
    <source>
        <dbReference type="EMBL" id="RNF24094.1"/>
    </source>
</evidence>
<dbReference type="RefSeq" id="XP_029230347.1">
    <property type="nucleotide sequence ID" value="XM_029369575.1"/>
</dbReference>
<dbReference type="Gene3D" id="3.80.10.10">
    <property type="entry name" value="Ribonuclease Inhibitor"/>
    <property type="match status" value="1"/>
</dbReference>
<keyword evidence="2" id="KW-0677">Repeat</keyword>
<dbReference type="EMBL" id="MKKU01000106">
    <property type="protein sequence ID" value="RNF24094.1"/>
    <property type="molecule type" value="Genomic_DNA"/>
</dbReference>
<evidence type="ECO:0000256" key="2">
    <source>
        <dbReference type="ARBA" id="ARBA00022737"/>
    </source>
</evidence>
<keyword evidence="5" id="KW-1185">Reference proteome</keyword>
<dbReference type="GeneID" id="40316262"/>
<feature type="region of interest" description="Disordered" evidence="3">
    <location>
        <begin position="346"/>
        <end position="371"/>
    </location>
</feature>
<dbReference type="InterPro" id="IPR032675">
    <property type="entry name" value="LRR_dom_sf"/>
</dbReference>
<evidence type="ECO:0000313" key="5">
    <source>
        <dbReference type="Proteomes" id="UP000284403"/>
    </source>
</evidence>
<evidence type="ECO:0000256" key="3">
    <source>
        <dbReference type="SAM" id="MobiDB-lite"/>
    </source>
</evidence>
<dbReference type="SUPFAM" id="SSF52058">
    <property type="entry name" value="L domain-like"/>
    <property type="match status" value="1"/>
</dbReference>
<dbReference type="PANTHER" id="PTHR15454">
    <property type="entry name" value="NISCHARIN RELATED"/>
    <property type="match status" value="1"/>
</dbReference>
<evidence type="ECO:0000256" key="1">
    <source>
        <dbReference type="ARBA" id="ARBA00022614"/>
    </source>
</evidence>
<organism evidence="4 5">
    <name type="scientific">Trypanosoma conorhini</name>
    <dbReference type="NCBI Taxonomy" id="83891"/>
    <lineage>
        <taxon>Eukaryota</taxon>
        <taxon>Discoba</taxon>
        <taxon>Euglenozoa</taxon>
        <taxon>Kinetoplastea</taxon>
        <taxon>Metakinetoplastina</taxon>
        <taxon>Trypanosomatida</taxon>
        <taxon>Trypanosomatidae</taxon>
        <taxon>Trypanosoma</taxon>
    </lineage>
</organism>
<name>A0A422Q2A6_9TRYP</name>
<reference evidence="4 5" key="1">
    <citation type="journal article" date="2018" name="BMC Genomics">
        <title>Genomic comparison of Trypanosoma conorhini and Trypanosoma rangeli to Trypanosoma cruzi strains of high and low virulence.</title>
        <authorList>
            <person name="Bradwell K.R."/>
            <person name="Koparde V.N."/>
            <person name="Matveyev A.V."/>
            <person name="Serrano M.G."/>
            <person name="Alves J.M."/>
            <person name="Parikh H."/>
            <person name="Huang B."/>
            <person name="Lee V."/>
            <person name="Espinosa-Alvarez O."/>
            <person name="Ortiz P.A."/>
            <person name="Costa-Martins A.G."/>
            <person name="Teixeira M.M."/>
            <person name="Buck G.A."/>
        </authorList>
    </citation>
    <scope>NUCLEOTIDE SEQUENCE [LARGE SCALE GENOMIC DNA]</scope>
    <source>
        <strain evidence="4 5">025E</strain>
    </source>
</reference>
<feature type="region of interest" description="Disordered" evidence="3">
    <location>
        <begin position="647"/>
        <end position="667"/>
    </location>
</feature>
<feature type="compositionally biased region" description="Basic and acidic residues" evidence="3">
    <location>
        <begin position="346"/>
        <end position="360"/>
    </location>
</feature>
<proteinExistence type="predicted"/>
<dbReference type="Proteomes" id="UP000284403">
    <property type="component" value="Unassembled WGS sequence"/>
</dbReference>
<dbReference type="AlphaFoldDB" id="A0A422Q2A6"/>
<dbReference type="GO" id="GO:0005737">
    <property type="term" value="C:cytoplasm"/>
    <property type="evidence" value="ECO:0007669"/>
    <property type="project" value="TreeGrafter"/>
</dbReference>
<dbReference type="PANTHER" id="PTHR15454:SF73">
    <property type="entry name" value="DYNEIN AXONEMAL LIGHT CHAIN 1"/>
    <property type="match status" value="1"/>
</dbReference>
<sequence>MIVPAPWNADTSRDFPPAPAGTFDDLFWGVVRTYTGHSCESLRLLREGGVALSRSLQAGSACLHDAVRPVVPPQLLKPGAMPVMAPLEELPDIDCCEDATAITKLRAHCLRYGESVARLLEIAKEYAGKWGRLRESERKRLSAAIARERASRMREDELRECFTDLILSGKGLRQVTEDVTRFSNLTTLVLSNNPQLSAIPYLPPACLVLVACGCSIRDVCASRTLTVLGLSYNVVERLDFLEGLPELRMLDLTRNAVFCIEAAVRALQQHPLLEDVTFTGCPIALLDDYVETVVAGCPRLRLLDHAATDGLAKPQSEVKKTASAVVLHVEVAKLEGLSALTHTPVVREESPSATRAEAKIPKGKKKAKTAPQGPLYECATSISLQGSWGGQGDVDGCGGDDDDLAAGGGSTTGAVLVTCDNIRLEAEALAASQHNPNPRKSCAAALHLENVRVLNHTVTASLTPTAGLSRSLAKPFLLALHIHDKISFPSGNSFTLKSEIGCFHADASSILLSTAPLPRRVTVREPLVLSKAALEEKRLNAQRYRDAAAAGRESLVMFTQSSVAVSGPPTPAAGASARRRKKSVAVPAQGGASEQFLAETRRREVEVWELNLLASIEERRMEEIQRLALVATVEFSLGTAPNVEEVNLPTAGRAKGARRGQGEKVRR</sequence>
<feature type="region of interest" description="Disordered" evidence="3">
    <location>
        <begin position="567"/>
        <end position="589"/>
    </location>
</feature>
<feature type="compositionally biased region" description="Low complexity" evidence="3">
    <location>
        <begin position="567"/>
        <end position="576"/>
    </location>
</feature>
<dbReference type="OrthoDB" id="433501at2759"/>
<comment type="caution">
    <text evidence="4">The sequence shown here is derived from an EMBL/GenBank/DDBJ whole genome shotgun (WGS) entry which is preliminary data.</text>
</comment>
<protein>
    <submittedName>
        <fullName evidence="4">Putative leucine-rich repeat protein (LRRP)</fullName>
    </submittedName>
</protein>
<gene>
    <name evidence="4" type="ORF">Tco025E_02651</name>
</gene>
<keyword evidence="1" id="KW-0433">Leucine-rich repeat</keyword>
<accession>A0A422Q2A6</accession>